<reference evidence="1 2" key="1">
    <citation type="journal article" date="2024" name="G3 (Bethesda)">
        <title>Genome assembly of Hibiscus sabdariffa L. provides insights into metabolisms of medicinal natural products.</title>
        <authorList>
            <person name="Kim T."/>
        </authorList>
    </citation>
    <scope>NUCLEOTIDE SEQUENCE [LARGE SCALE GENOMIC DNA]</scope>
    <source>
        <strain evidence="1">TK-2024</strain>
        <tissue evidence="1">Old leaves</tissue>
    </source>
</reference>
<name>A0ABR2NMM3_9ROSI</name>
<proteinExistence type="predicted"/>
<comment type="caution">
    <text evidence="1">The sequence shown here is derived from an EMBL/GenBank/DDBJ whole genome shotgun (WGS) entry which is preliminary data.</text>
</comment>
<sequence length="215" mass="24302">MSTGSRKGASVQFPNALNFPAFFSLLGDCTVVTILVSSHGVAGFGSRMCESSVRPLLGHRCGRLVAPSPGGRNRSRHCRQAWNETQSEGRKGRCGLSAHLVSFLQDLFRRLASSDRYKVYFTMVLVFGVVRKHRNEGFVRFRHWVVSLCGCSVWYCLKAVSGSTKESCAEFSSHHGRINHCLLYWRVTVVFSMERTFSVTMRTGESFWNYKRERG</sequence>
<dbReference type="EMBL" id="JBBPBN010000120">
    <property type="protein sequence ID" value="KAK8977414.1"/>
    <property type="molecule type" value="Genomic_DNA"/>
</dbReference>
<gene>
    <name evidence="1" type="ORF">V6N11_049543</name>
</gene>
<dbReference type="Proteomes" id="UP001396334">
    <property type="component" value="Unassembled WGS sequence"/>
</dbReference>
<accession>A0ABR2NMM3</accession>
<keyword evidence="2" id="KW-1185">Reference proteome</keyword>
<protein>
    <submittedName>
        <fullName evidence="1">Uncharacterized protein</fullName>
    </submittedName>
</protein>
<evidence type="ECO:0000313" key="2">
    <source>
        <dbReference type="Proteomes" id="UP001396334"/>
    </source>
</evidence>
<evidence type="ECO:0000313" key="1">
    <source>
        <dbReference type="EMBL" id="KAK8977414.1"/>
    </source>
</evidence>
<organism evidence="1 2">
    <name type="scientific">Hibiscus sabdariffa</name>
    <name type="common">roselle</name>
    <dbReference type="NCBI Taxonomy" id="183260"/>
    <lineage>
        <taxon>Eukaryota</taxon>
        <taxon>Viridiplantae</taxon>
        <taxon>Streptophyta</taxon>
        <taxon>Embryophyta</taxon>
        <taxon>Tracheophyta</taxon>
        <taxon>Spermatophyta</taxon>
        <taxon>Magnoliopsida</taxon>
        <taxon>eudicotyledons</taxon>
        <taxon>Gunneridae</taxon>
        <taxon>Pentapetalae</taxon>
        <taxon>rosids</taxon>
        <taxon>malvids</taxon>
        <taxon>Malvales</taxon>
        <taxon>Malvaceae</taxon>
        <taxon>Malvoideae</taxon>
        <taxon>Hibiscus</taxon>
    </lineage>
</organism>